<dbReference type="InterPro" id="IPR046347">
    <property type="entry name" value="bZIP_sf"/>
</dbReference>
<dbReference type="STRING" id="50376.A0A517KY58"/>
<feature type="compositionally biased region" description="Basic and acidic residues" evidence="4">
    <location>
        <begin position="134"/>
        <end position="147"/>
    </location>
</feature>
<dbReference type="OrthoDB" id="4940293at2759"/>
<evidence type="ECO:0000256" key="3">
    <source>
        <dbReference type="ARBA" id="ARBA00023242"/>
    </source>
</evidence>
<evidence type="ECO:0000256" key="4">
    <source>
        <dbReference type="SAM" id="MobiDB-lite"/>
    </source>
</evidence>
<dbReference type="GO" id="GO:0005737">
    <property type="term" value="C:cytoplasm"/>
    <property type="evidence" value="ECO:0007669"/>
    <property type="project" value="UniProtKB-SubCell"/>
</dbReference>
<keyword evidence="3" id="KW-0539">Nucleus</keyword>
<feature type="compositionally biased region" description="Polar residues" evidence="4">
    <location>
        <begin position="216"/>
        <end position="226"/>
    </location>
</feature>
<dbReference type="AlphaFoldDB" id="A0A517KY58"/>
<reference evidence="6 7" key="1">
    <citation type="submission" date="2019-07" db="EMBL/GenBank/DDBJ databases">
        <title>Finished genome of Venturia effusa.</title>
        <authorList>
            <person name="Young C.A."/>
            <person name="Cox M.P."/>
            <person name="Ganley A.R.D."/>
            <person name="David W.J."/>
        </authorList>
    </citation>
    <scope>NUCLEOTIDE SEQUENCE [LARGE SCALE GENOMIC DNA]</scope>
    <source>
        <strain evidence="7">albino</strain>
    </source>
</reference>
<feature type="region of interest" description="Disordered" evidence="4">
    <location>
        <begin position="118"/>
        <end position="173"/>
    </location>
</feature>
<dbReference type="Gene3D" id="1.10.238.100">
    <property type="entry name" value="YAP1 redox domain. Chain B"/>
    <property type="match status" value="1"/>
</dbReference>
<dbReference type="SMART" id="SM00338">
    <property type="entry name" value="BRLZ"/>
    <property type="match status" value="1"/>
</dbReference>
<name>A0A517KY58_9PEZI</name>
<sequence>MDYAPFFAQSPQPFFQMSMPPTPSYSGHDAKLGPTVSSKTLAAIVLTRSSQSYHPARRSRYPKLTTMNMQDPIDGTMFAQNPFDIYRFSSGVPQDDLISGGDGLPIIGSVDSGLGNDGMGNDGLDLLNQGENSYQHDRRSSSEEKDNLTPAQSRRKAQNRAAQRAFRERKERHVKDLEAKLNALESSASSLASDNQRLKLALQRATTENEILRASSRPSSTITPAQHHSPLHHVDTSDALLEPGYTGQSPDYGAHNGDGALLPAGATWDLIQNHPLVRQGFVDIADVCDRLRGAARCDGSGPVFAEKEVIKAVESSRQAGGDELI</sequence>
<proteinExistence type="predicted"/>
<evidence type="ECO:0000313" key="6">
    <source>
        <dbReference type="EMBL" id="QDS68314.1"/>
    </source>
</evidence>
<evidence type="ECO:0000259" key="5">
    <source>
        <dbReference type="PROSITE" id="PS50217"/>
    </source>
</evidence>
<protein>
    <recommendedName>
        <fullName evidence="5">BZIP domain-containing protein</fullName>
    </recommendedName>
</protein>
<evidence type="ECO:0000313" key="7">
    <source>
        <dbReference type="Proteomes" id="UP000316270"/>
    </source>
</evidence>
<dbReference type="Proteomes" id="UP000316270">
    <property type="component" value="Chromosome 1"/>
</dbReference>
<dbReference type="Gene3D" id="1.20.5.170">
    <property type="match status" value="1"/>
</dbReference>
<dbReference type="Pfam" id="PF00170">
    <property type="entry name" value="bZIP_1"/>
    <property type="match status" value="1"/>
</dbReference>
<dbReference type="InterPro" id="IPR004827">
    <property type="entry name" value="bZIP"/>
</dbReference>
<dbReference type="PANTHER" id="PTHR40621:SF8">
    <property type="entry name" value="AP-1-LIKE TRANSCRIPTION FACTOR YAP3"/>
    <property type="match status" value="1"/>
</dbReference>
<dbReference type="InterPro" id="IPR050936">
    <property type="entry name" value="AP-1-like"/>
</dbReference>
<feature type="compositionally biased region" description="Low complexity" evidence="4">
    <location>
        <begin position="122"/>
        <end position="132"/>
    </location>
</feature>
<dbReference type="PANTHER" id="PTHR40621">
    <property type="entry name" value="TRANSCRIPTION FACTOR KAPC-RELATED"/>
    <property type="match status" value="1"/>
</dbReference>
<evidence type="ECO:0000256" key="1">
    <source>
        <dbReference type="ARBA" id="ARBA00004123"/>
    </source>
</evidence>
<feature type="region of interest" description="Disordered" evidence="4">
    <location>
        <begin position="209"/>
        <end position="231"/>
    </location>
</feature>
<dbReference type="SUPFAM" id="SSF111430">
    <property type="entry name" value="YAP1 redox domain"/>
    <property type="match status" value="1"/>
</dbReference>
<dbReference type="SUPFAM" id="SSF57959">
    <property type="entry name" value="Leucine zipper domain"/>
    <property type="match status" value="1"/>
</dbReference>
<gene>
    <name evidence="6" type="ORF">FKW77_010680</name>
</gene>
<evidence type="ECO:0000256" key="2">
    <source>
        <dbReference type="ARBA" id="ARBA00004496"/>
    </source>
</evidence>
<dbReference type="EMBL" id="CP042185">
    <property type="protein sequence ID" value="QDS68314.1"/>
    <property type="molecule type" value="Genomic_DNA"/>
</dbReference>
<comment type="subcellular location">
    <subcellularLocation>
        <location evidence="2">Cytoplasm</location>
    </subcellularLocation>
    <subcellularLocation>
        <location evidence="1">Nucleus</location>
    </subcellularLocation>
</comment>
<dbReference type="GO" id="GO:0001228">
    <property type="term" value="F:DNA-binding transcription activator activity, RNA polymerase II-specific"/>
    <property type="evidence" value="ECO:0007669"/>
    <property type="project" value="TreeGrafter"/>
</dbReference>
<dbReference type="GO" id="GO:0000976">
    <property type="term" value="F:transcription cis-regulatory region binding"/>
    <property type="evidence" value="ECO:0007669"/>
    <property type="project" value="InterPro"/>
</dbReference>
<dbReference type="GO" id="GO:0033554">
    <property type="term" value="P:cellular response to stress"/>
    <property type="evidence" value="ECO:0007669"/>
    <property type="project" value="UniProtKB-ARBA"/>
</dbReference>
<feature type="domain" description="BZIP" evidence="5">
    <location>
        <begin position="149"/>
        <end position="212"/>
    </location>
</feature>
<dbReference type="GO" id="GO:0090575">
    <property type="term" value="C:RNA polymerase II transcription regulator complex"/>
    <property type="evidence" value="ECO:0007669"/>
    <property type="project" value="TreeGrafter"/>
</dbReference>
<dbReference type="InterPro" id="IPR023167">
    <property type="entry name" value="Yap1_redox_dom_sf"/>
</dbReference>
<keyword evidence="7" id="KW-1185">Reference proteome</keyword>
<organism evidence="6 7">
    <name type="scientific">Venturia effusa</name>
    <dbReference type="NCBI Taxonomy" id="50376"/>
    <lineage>
        <taxon>Eukaryota</taxon>
        <taxon>Fungi</taxon>
        <taxon>Dikarya</taxon>
        <taxon>Ascomycota</taxon>
        <taxon>Pezizomycotina</taxon>
        <taxon>Dothideomycetes</taxon>
        <taxon>Pleosporomycetidae</taxon>
        <taxon>Venturiales</taxon>
        <taxon>Venturiaceae</taxon>
        <taxon>Venturia</taxon>
    </lineage>
</organism>
<dbReference type="InterPro" id="IPR013910">
    <property type="entry name" value="TF_PAP1"/>
</dbReference>
<dbReference type="PROSITE" id="PS00036">
    <property type="entry name" value="BZIP_BASIC"/>
    <property type="match status" value="1"/>
</dbReference>
<dbReference type="PROSITE" id="PS50217">
    <property type="entry name" value="BZIP"/>
    <property type="match status" value="1"/>
</dbReference>
<dbReference type="CDD" id="cd14688">
    <property type="entry name" value="bZIP_YAP"/>
    <property type="match status" value="1"/>
</dbReference>
<dbReference type="Pfam" id="PF08601">
    <property type="entry name" value="PAP1"/>
    <property type="match status" value="1"/>
</dbReference>
<accession>A0A517KY58</accession>